<dbReference type="SUPFAM" id="SSF53098">
    <property type="entry name" value="Ribonuclease H-like"/>
    <property type="match status" value="1"/>
</dbReference>
<dbReference type="InterPro" id="IPR056924">
    <property type="entry name" value="SH3_Tf2-1"/>
</dbReference>
<dbReference type="AlphaFoldDB" id="A0A392MY91"/>
<feature type="compositionally biased region" description="Basic and acidic residues" evidence="2">
    <location>
        <begin position="272"/>
        <end position="284"/>
    </location>
</feature>
<dbReference type="Proteomes" id="UP000265520">
    <property type="component" value="Unassembled WGS sequence"/>
</dbReference>
<dbReference type="InterPro" id="IPR050951">
    <property type="entry name" value="Retrovirus_Pol_polyprotein"/>
</dbReference>
<dbReference type="PANTHER" id="PTHR37984">
    <property type="entry name" value="PROTEIN CBG26694"/>
    <property type="match status" value="1"/>
</dbReference>
<evidence type="ECO:0000256" key="2">
    <source>
        <dbReference type="SAM" id="MobiDB-lite"/>
    </source>
</evidence>
<feature type="domain" description="Integrase catalytic" evidence="4">
    <location>
        <begin position="1"/>
        <end position="66"/>
    </location>
</feature>
<dbReference type="InterPro" id="IPR036397">
    <property type="entry name" value="RNaseH_sf"/>
</dbReference>
<name>A0A392MY91_9FABA</name>
<dbReference type="InterPro" id="IPR012337">
    <property type="entry name" value="RNaseH-like_sf"/>
</dbReference>
<keyword evidence="1" id="KW-0648">Protein biosynthesis</keyword>
<dbReference type="Pfam" id="PF24626">
    <property type="entry name" value="SH3_Tf2-1"/>
    <property type="match status" value="1"/>
</dbReference>
<evidence type="ECO:0000256" key="1">
    <source>
        <dbReference type="PROSITE-ProRule" id="PRU00181"/>
    </source>
</evidence>
<evidence type="ECO:0000259" key="4">
    <source>
        <dbReference type="PROSITE" id="PS50994"/>
    </source>
</evidence>
<dbReference type="InterPro" id="IPR016197">
    <property type="entry name" value="Chromo-like_dom_sf"/>
</dbReference>
<organism evidence="5 6">
    <name type="scientific">Trifolium medium</name>
    <dbReference type="NCBI Taxonomy" id="97028"/>
    <lineage>
        <taxon>Eukaryota</taxon>
        <taxon>Viridiplantae</taxon>
        <taxon>Streptophyta</taxon>
        <taxon>Embryophyta</taxon>
        <taxon>Tracheophyta</taxon>
        <taxon>Spermatophyta</taxon>
        <taxon>Magnoliopsida</taxon>
        <taxon>eudicotyledons</taxon>
        <taxon>Gunneridae</taxon>
        <taxon>Pentapetalae</taxon>
        <taxon>rosids</taxon>
        <taxon>fabids</taxon>
        <taxon>Fabales</taxon>
        <taxon>Fabaceae</taxon>
        <taxon>Papilionoideae</taxon>
        <taxon>50 kb inversion clade</taxon>
        <taxon>NPAAA clade</taxon>
        <taxon>Hologalegina</taxon>
        <taxon>IRL clade</taxon>
        <taxon>Trifolieae</taxon>
        <taxon>Trifolium</taxon>
    </lineage>
</organism>
<evidence type="ECO:0000259" key="3">
    <source>
        <dbReference type="PROSITE" id="PS50832"/>
    </source>
</evidence>
<dbReference type="GO" id="GO:0015074">
    <property type="term" value="P:DNA integration"/>
    <property type="evidence" value="ECO:0007669"/>
    <property type="project" value="InterPro"/>
</dbReference>
<dbReference type="GO" id="GO:0003743">
    <property type="term" value="F:translation initiation factor activity"/>
    <property type="evidence" value="ECO:0007669"/>
    <property type="project" value="UniProtKB-UniRule"/>
</dbReference>
<keyword evidence="1" id="KW-0396">Initiation factor</keyword>
<dbReference type="SUPFAM" id="SSF54160">
    <property type="entry name" value="Chromo domain-like"/>
    <property type="match status" value="1"/>
</dbReference>
<dbReference type="PANTHER" id="PTHR37984:SF5">
    <property type="entry name" value="PROTEIN NYNRIN-LIKE"/>
    <property type="match status" value="1"/>
</dbReference>
<dbReference type="InterPro" id="IPR006196">
    <property type="entry name" value="RNA-binding_domain_S1_IF1"/>
</dbReference>
<dbReference type="EMBL" id="LXQA010022790">
    <property type="protein sequence ID" value="MCH92481.1"/>
    <property type="molecule type" value="Genomic_DNA"/>
</dbReference>
<dbReference type="Gene3D" id="3.30.420.10">
    <property type="entry name" value="Ribonuclease H-like superfamily/Ribonuclease H"/>
    <property type="match status" value="1"/>
</dbReference>
<dbReference type="InterPro" id="IPR001584">
    <property type="entry name" value="Integrase_cat-core"/>
</dbReference>
<gene>
    <name evidence="5" type="ORF">A2U01_0013421</name>
</gene>
<evidence type="ECO:0000313" key="6">
    <source>
        <dbReference type="Proteomes" id="UP000265520"/>
    </source>
</evidence>
<evidence type="ECO:0000313" key="5">
    <source>
        <dbReference type="EMBL" id="MCH92481.1"/>
    </source>
</evidence>
<dbReference type="PROSITE" id="PS50832">
    <property type="entry name" value="S1_IF1_TYPE"/>
    <property type="match status" value="1"/>
</dbReference>
<dbReference type="PROSITE" id="PS50994">
    <property type="entry name" value="INTEGRASE"/>
    <property type="match status" value="1"/>
</dbReference>
<feature type="domain" description="S1-like" evidence="3">
    <location>
        <begin position="95"/>
        <end position="152"/>
    </location>
</feature>
<protein>
    <recommendedName>
        <fullName evidence="7">Integrase catalytic domain-containing protein</fullName>
    </recommendedName>
</protein>
<keyword evidence="6" id="KW-1185">Reference proteome</keyword>
<dbReference type="GO" id="GO:0003723">
    <property type="term" value="F:RNA binding"/>
    <property type="evidence" value="ECO:0007669"/>
    <property type="project" value="InterPro"/>
</dbReference>
<evidence type="ECO:0008006" key="7">
    <source>
        <dbReference type="Google" id="ProtNLM"/>
    </source>
</evidence>
<accession>A0A392MY91</accession>
<sequence length="317" mass="36364">MSSAYHPQSDSQSEALNKCLEMYLRCFTFQNPKDWYKALSWAEFWYNTSFHGSLGMTPFKALYGREPPTLNRYVTDNNDPPDVQQQLYDRDALLTQLRANLNKAQQHMKHYANKKRKDVQFKVGDEVLVKLQPYKQHSVSLRKNHKLSMRYFGPFKVVAKVGAVAYKLKLPDTAKIHSVFHVSQLKGFCGTATEPYLPLPLTTTEMGPVLMPTAILRTRTVINNGKMVKQGLIQWENYSESEATWEDLEMFKVNYPLFNLEDKVPVNGEGDVTDKGEMKAHGGSDAKVPAQQGNHSVTIQELRKSGRVRRPNRKYEE</sequence>
<proteinExistence type="predicted"/>
<feature type="region of interest" description="Disordered" evidence="2">
    <location>
        <begin position="268"/>
        <end position="317"/>
    </location>
</feature>
<reference evidence="5 6" key="1">
    <citation type="journal article" date="2018" name="Front. Plant Sci.">
        <title>Red Clover (Trifolium pratense) and Zigzag Clover (T. medium) - A Picture of Genomic Similarities and Differences.</title>
        <authorList>
            <person name="Dluhosova J."/>
            <person name="Istvanek J."/>
            <person name="Nedelnik J."/>
            <person name="Repkova J."/>
        </authorList>
    </citation>
    <scope>NUCLEOTIDE SEQUENCE [LARGE SCALE GENOMIC DNA]</scope>
    <source>
        <strain evidence="6">cv. 10/8</strain>
        <tissue evidence="5">Leaf</tissue>
    </source>
</reference>
<comment type="caution">
    <text evidence="5">The sequence shown here is derived from an EMBL/GenBank/DDBJ whole genome shotgun (WGS) entry which is preliminary data.</text>
</comment>
<feature type="compositionally biased region" description="Basic residues" evidence="2">
    <location>
        <begin position="305"/>
        <end position="317"/>
    </location>
</feature>